<organism evidence="13 14">
    <name type="scientific">Serendipita indica (strain DSM 11827)</name>
    <name type="common">Root endophyte fungus</name>
    <name type="synonym">Piriformospora indica</name>
    <dbReference type="NCBI Taxonomy" id="1109443"/>
    <lineage>
        <taxon>Eukaryota</taxon>
        <taxon>Fungi</taxon>
        <taxon>Dikarya</taxon>
        <taxon>Basidiomycota</taxon>
        <taxon>Agaricomycotina</taxon>
        <taxon>Agaricomycetes</taxon>
        <taxon>Sebacinales</taxon>
        <taxon>Serendipitaceae</taxon>
        <taxon>Serendipita</taxon>
    </lineage>
</organism>
<feature type="compositionally biased region" description="Basic and acidic residues" evidence="7">
    <location>
        <begin position="807"/>
        <end position="833"/>
    </location>
</feature>
<feature type="transmembrane region" description="Helical" evidence="8">
    <location>
        <begin position="562"/>
        <end position="581"/>
    </location>
</feature>
<proteinExistence type="inferred from homology"/>
<feature type="region of interest" description="Disordered" evidence="7">
    <location>
        <begin position="905"/>
        <end position="924"/>
    </location>
</feature>
<feature type="domain" description="10TM putative phosphate transporter extracellular tail" evidence="10">
    <location>
        <begin position="912"/>
        <end position="981"/>
    </location>
</feature>
<feature type="transmembrane region" description="Helical" evidence="8">
    <location>
        <begin position="101"/>
        <end position="121"/>
    </location>
</feature>
<dbReference type="InterPro" id="IPR022257">
    <property type="entry name" value="PHM7_ext"/>
</dbReference>
<dbReference type="PANTHER" id="PTHR13018">
    <property type="entry name" value="PROBABLE MEMBRANE PROTEIN DUF221-RELATED"/>
    <property type="match status" value="1"/>
</dbReference>
<dbReference type="eggNOG" id="KOG1134">
    <property type="taxonomic scope" value="Eukaryota"/>
</dbReference>
<feature type="transmembrane region" description="Helical" evidence="8">
    <location>
        <begin position="144"/>
        <end position="162"/>
    </location>
</feature>
<keyword evidence="6 8" id="KW-0472">Membrane</keyword>
<comment type="subcellular location">
    <subcellularLocation>
        <location evidence="1">Membrane</location>
        <topology evidence="1">Multi-pass membrane protein</topology>
    </subcellularLocation>
</comment>
<evidence type="ECO:0000256" key="7">
    <source>
        <dbReference type="SAM" id="MobiDB-lite"/>
    </source>
</evidence>
<feature type="transmembrane region" description="Helical" evidence="8">
    <location>
        <begin position="505"/>
        <end position="526"/>
    </location>
</feature>
<evidence type="ECO:0000259" key="9">
    <source>
        <dbReference type="Pfam" id="PF02714"/>
    </source>
</evidence>
<feature type="transmembrane region" description="Helical" evidence="8">
    <location>
        <begin position="619"/>
        <end position="642"/>
    </location>
</feature>
<dbReference type="OrthoDB" id="1076608at2759"/>
<evidence type="ECO:0000313" key="14">
    <source>
        <dbReference type="Proteomes" id="UP000007148"/>
    </source>
</evidence>
<dbReference type="GO" id="GO:0005227">
    <property type="term" value="F:calcium-activated cation channel activity"/>
    <property type="evidence" value="ECO:0007669"/>
    <property type="project" value="InterPro"/>
</dbReference>
<evidence type="ECO:0000256" key="4">
    <source>
        <dbReference type="ARBA" id="ARBA00022692"/>
    </source>
</evidence>
<evidence type="ECO:0000256" key="8">
    <source>
        <dbReference type="SAM" id="Phobius"/>
    </source>
</evidence>
<feature type="compositionally biased region" description="Basic and acidic residues" evidence="7">
    <location>
        <begin position="868"/>
        <end position="879"/>
    </location>
</feature>
<dbReference type="STRING" id="1109443.G4TA90"/>
<name>G4TA90_SERID</name>
<dbReference type="Proteomes" id="UP000007148">
    <property type="component" value="Unassembled WGS sequence"/>
</dbReference>
<dbReference type="AlphaFoldDB" id="G4TA90"/>
<dbReference type="InterPro" id="IPR027815">
    <property type="entry name" value="CSC1/OSCA1-like_cyt"/>
</dbReference>
<feature type="domain" description="CSC1/OSCA1-like 7TM region" evidence="9">
    <location>
        <begin position="415"/>
        <end position="673"/>
    </location>
</feature>
<dbReference type="Pfam" id="PF14703">
    <property type="entry name" value="PHM7_cyt"/>
    <property type="match status" value="1"/>
</dbReference>
<feature type="transmembrane region" description="Helical" evidence="8">
    <location>
        <begin position="415"/>
        <end position="439"/>
    </location>
</feature>
<dbReference type="GO" id="GO:0005886">
    <property type="term" value="C:plasma membrane"/>
    <property type="evidence" value="ECO:0007669"/>
    <property type="project" value="TreeGrafter"/>
</dbReference>
<feature type="domain" description="CSC1/OSCA1-like N-terminal transmembrane" evidence="11">
    <location>
        <begin position="15"/>
        <end position="165"/>
    </location>
</feature>
<keyword evidence="14" id="KW-1185">Reference proteome</keyword>
<keyword evidence="3" id="KW-0813">Transport</keyword>
<evidence type="ECO:0000259" key="11">
    <source>
        <dbReference type="Pfam" id="PF13967"/>
    </source>
</evidence>
<dbReference type="HOGENOM" id="CLU_002458_2_0_1"/>
<dbReference type="InterPro" id="IPR045122">
    <property type="entry name" value="Csc1-like"/>
</dbReference>
<reference evidence="13 14" key="1">
    <citation type="journal article" date="2011" name="PLoS Pathog.">
        <title>Endophytic Life Strategies Decoded by Genome and Transcriptome Analyses of the Mutualistic Root Symbiont Piriformospora indica.</title>
        <authorList>
            <person name="Zuccaro A."/>
            <person name="Lahrmann U."/>
            <person name="Guldener U."/>
            <person name="Langen G."/>
            <person name="Pfiffi S."/>
            <person name="Biedenkopf D."/>
            <person name="Wong P."/>
            <person name="Samans B."/>
            <person name="Grimm C."/>
            <person name="Basiewicz M."/>
            <person name="Murat C."/>
            <person name="Martin F."/>
            <person name="Kogel K.H."/>
        </authorList>
    </citation>
    <scope>NUCLEOTIDE SEQUENCE [LARGE SCALE GENOMIC DNA]</scope>
    <source>
        <strain evidence="13 14">DSM 11827</strain>
    </source>
</reference>
<feature type="domain" description="CSC1/OSCA1-like cytosolic" evidence="12">
    <location>
        <begin position="189"/>
        <end position="402"/>
    </location>
</feature>
<evidence type="ECO:0000256" key="2">
    <source>
        <dbReference type="ARBA" id="ARBA00007779"/>
    </source>
</evidence>
<accession>G4TA90</accession>
<comment type="similarity">
    <text evidence="2">Belongs to the CSC1 (TC 1.A.17) family.</text>
</comment>
<dbReference type="InParanoid" id="G4TA90"/>
<evidence type="ECO:0000256" key="5">
    <source>
        <dbReference type="ARBA" id="ARBA00022989"/>
    </source>
</evidence>
<dbReference type="PANTHER" id="PTHR13018:SF143">
    <property type="entry name" value="CSC1_OSCA1-LIKE 7TM REGION DOMAIN-CONTAINING PROTEIN"/>
    <property type="match status" value="1"/>
</dbReference>
<evidence type="ECO:0000256" key="6">
    <source>
        <dbReference type="ARBA" id="ARBA00023136"/>
    </source>
</evidence>
<feature type="transmembrane region" description="Helical" evidence="8">
    <location>
        <begin position="20"/>
        <end position="37"/>
    </location>
</feature>
<comment type="caution">
    <text evidence="13">The sequence shown here is derived from an EMBL/GenBank/DDBJ whole genome shotgun (WGS) entry which is preliminary data.</text>
</comment>
<feature type="region of interest" description="Disordered" evidence="7">
    <location>
        <begin position="971"/>
        <end position="990"/>
    </location>
</feature>
<feature type="transmembrane region" description="Helical" evidence="8">
    <location>
        <begin position="459"/>
        <end position="485"/>
    </location>
</feature>
<feature type="compositionally biased region" description="Acidic residues" evidence="7">
    <location>
        <begin position="910"/>
        <end position="920"/>
    </location>
</feature>
<dbReference type="Pfam" id="PF02714">
    <property type="entry name" value="RSN1_7TM"/>
    <property type="match status" value="1"/>
</dbReference>
<dbReference type="InterPro" id="IPR032880">
    <property type="entry name" value="CSC1/OSCA1-like_N"/>
</dbReference>
<evidence type="ECO:0000259" key="10">
    <source>
        <dbReference type="Pfam" id="PF12621"/>
    </source>
</evidence>
<protein>
    <recommendedName>
        <fullName evidence="15">DUF221-domain-containing protein</fullName>
    </recommendedName>
</protein>
<keyword evidence="4 8" id="KW-0812">Transmembrane</keyword>
<evidence type="ECO:0000256" key="3">
    <source>
        <dbReference type="ARBA" id="ARBA00022448"/>
    </source>
</evidence>
<dbReference type="InterPro" id="IPR003864">
    <property type="entry name" value="CSC1/OSCA1-like_7TM"/>
</dbReference>
<dbReference type="EMBL" id="CAFZ01000028">
    <property type="protein sequence ID" value="CCA68242.1"/>
    <property type="molecule type" value="Genomic_DNA"/>
</dbReference>
<dbReference type="Pfam" id="PF13967">
    <property type="entry name" value="RSN1_TM"/>
    <property type="match status" value="1"/>
</dbReference>
<evidence type="ECO:0000313" key="13">
    <source>
        <dbReference type="EMBL" id="CCA68242.1"/>
    </source>
</evidence>
<dbReference type="FunCoup" id="G4TA90">
    <property type="interactions" value="55"/>
</dbReference>
<keyword evidence="5 8" id="KW-1133">Transmembrane helix</keyword>
<feature type="region of interest" description="Disordered" evidence="7">
    <location>
        <begin position="800"/>
        <end position="880"/>
    </location>
</feature>
<sequence>MSNPEAVQKNNTLRSFLTSLGLNAGLLVLQTGFFVFLKSRLTRVYAPRSYLPPENLRAEPLAKGPFRWFLQTLTTPSKTIIQSNGLDAYMSIRFFEMMMKIFAVFTLVTWPILMPVNAVGFPPRGDGLARFTFGNIDDRHMSRYWAHCLIAFGLTIFVLWLMRRELLIYTHLRQQFLISRDHSRLAQAKTVLITSLPTEACDEHYLRQLFSFVPGGINRIWVYRNVPHLADAYEEREQLCLKLESATTSLLQTAIKARVQQEDKADRLKRKEDRKQRGPRRSFPIGVRAYADDEGLAGDMEKIGAEKLLDNIHRPMHRLGWIPFIGKKVDTIDYCLENIQRLNGEIKDARAKLGEAKPLGAAFIQCNLQIGAHVMAQCVAYHEPMTMDRMIEVAPDDVVWRNIDDGAYEQRSRYVLSWLATIALLIAWGFPVALAAFVSNTQDSCQKYSWLRWICRLPTIPQALIQAVFPPLLLIVLFVILPFLLKGLAWFENIPRWSLISLAVYRRYFIFLVVHGFLLITFFSILPDLLQELDRPSLILKNFSSYLPNASTFFLTYMLQQGLMGAAGALLQAGPLILYFIKKVFFGNTPREAFEATFIMPSFDFGTVLPRMSLLATIAFAYAVISPIINLLACLTFALFWVSWKFLLIWVMDQPAAQETSGLYFPLLIENLCNHRTLYSANMPDGAFLLCSRLEIVPQGVLMILLIVITAGTQIFFNHAFDPVSEFIPMSLSTKKLVERFQKEKAGTSAALNVTSPDKDGAVGTSTAVEVQNGGDEIDLFSRERVRSVVRHKLKLRPSIRGHRHIPTKEETEREDAKRLEAEQSRREADQKAQNKAAELMNPEAGPSSPANGLASPAADPAMSRVSVDSKGKSSEKSAKGTSKLLGALAAAKPDAIKIDAAAKANRADDMDDDDDDLEENSFNHPSTYLPQRWIWLPRWERYPLSEELVKEYRSHLVDASDLGATIDDGGNCTVTRGPPDEDWAGGFDH</sequence>
<gene>
    <name evidence="13" type="ORF">PIIN_02108</name>
</gene>
<dbReference type="Pfam" id="PF12621">
    <property type="entry name" value="PHM7_ext"/>
    <property type="match status" value="1"/>
</dbReference>
<evidence type="ECO:0008006" key="15">
    <source>
        <dbReference type="Google" id="ProtNLM"/>
    </source>
</evidence>
<evidence type="ECO:0000259" key="12">
    <source>
        <dbReference type="Pfam" id="PF14703"/>
    </source>
</evidence>
<dbReference type="OMA" id="DPTQVIW"/>
<evidence type="ECO:0000256" key="1">
    <source>
        <dbReference type="ARBA" id="ARBA00004141"/>
    </source>
</evidence>